<dbReference type="VEuPathDB" id="MicrosporidiaDB:H312_00504"/>
<dbReference type="Gene3D" id="2.30.30.100">
    <property type="match status" value="1"/>
</dbReference>
<name>A0A059F4K3_9MICR</name>
<organism evidence="2 3">
    <name type="scientific">Anncaliia algerae PRA339</name>
    <dbReference type="NCBI Taxonomy" id="1288291"/>
    <lineage>
        <taxon>Eukaryota</taxon>
        <taxon>Fungi</taxon>
        <taxon>Fungi incertae sedis</taxon>
        <taxon>Microsporidia</taxon>
        <taxon>Tubulinosematoidea</taxon>
        <taxon>Tubulinosematidae</taxon>
        <taxon>Anncaliia</taxon>
    </lineage>
</organism>
<reference evidence="2 3" key="2">
    <citation type="submission" date="2014-03" db="EMBL/GenBank/DDBJ databases">
        <title>The Genome Sequence of Anncaliia algerae insect isolate PRA339.</title>
        <authorList>
            <consortium name="The Broad Institute Genome Sequencing Platform"/>
            <consortium name="The Broad Institute Genome Sequencing Center for Infectious Disease"/>
            <person name="Cuomo C."/>
            <person name="Becnel J."/>
            <person name="Sanscrainte N."/>
            <person name="Walker B."/>
            <person name="Young S.K."/>
            <person name="Zeng Q."/>
            <person name="Gargeya S."/>
            <person name="Fitzgerald M."/>
            <person name="Haas B."/>
            <person name="Abouelleil A."/>
            <person name="Alvarado L."/>
            <person name="Arachchi H.M."/>
            <person name="Berlin A.M."/>
            <person name="Chapman S.B."/>
            <person name="Dewar J."/>
            <person name="Goldberg J."/>
            <person name="Griggs A."/>
            <person name="Gujja S."/>
            <person name="Hansen M."/>
            <person name="Howarth C."/>
            <person name="Imamovic A."/>
            <person name="Larimer J."/>
            <person name="McCowan C."/>
            <person name="Murphy C."/>
            <person name="Neiman D."/>
            <person name="Pearson M."/>
            <person name="Priest M."/>
            <person name="Roberts A."/>
            <person name="Saif S."/>
            <person name="Shea T."/>
            <person name="Sisk P."/>
            <person name="Sykes S."/>
            <person name="Wortman J."/>
            <person name="Nusbaum C."/>
            <person name="Birren B."/>
        </authorList>
    </citation>
    <scope>NUCLEOTIDE SEQUENCE [LARGE SCALE GENOMIC DNA]</scope>
    <source>
        <strain evidence="2 3">PRA339</strain>
    </source>
</reference>
<evidence type="ECO:0000313" key="3">
    <source>
        <dbReference type="Proteomes" id="UP000030655"/>
    </source>
</evidence>
<dbReference type="SMART" id="SM00651">
    <property type="entry name" value="Sm"/>
    <property type="match status" value="1"/>
</dbReference>
<dbReference type="HOGENOM" id="CLU_076902_11_1_1"/>
<evidence type="ECO:0000259" key="1">
    <source>
        <dbReference type="SMART" id="SM00651"/>
    </source>
</evidence>
<accession>A0A059F4K3</accession>
<dbReference type="SUPFAM" id="SSF50182">
    <property type="entry name" value="Sm-like ribonucleoproteins"/>
    <property type="match status" value="1"/>
</dbReference>
<feature type="domain" description="Sm" evidence="1">
    <location>
        <begin position="4"/>
        <end position="68"/>
    </location>
</feature>
<evidence type="ECO:0000313" key="2">
    <source>
        <dbReference type="EMBL" id="KCZ82022.1"/>
    </source>
</evidence>
<dbReference type="EMBL" id="KK365133">
    <property type="protein sequence ID" value="KCZ82022.1"/>
    <property type="molecule type" value="Genomic_DNA"/>
</dbReference>
<reference evidence="3" key="1">
    <citation type="submission" date="2013-02" db="EMBL/GenBank/DDBJ databases">
        <authorList>
            <consortium name="The Broad Institute Genome Sequencing Platform"/>
            <person name="Cuomo C."/>
            <person name="Becnel J."/>
            <person name="Sanscrainte N."/>
            <person name="Walker B."/>
            <person name="Young S.K."/>
            <person name="Zeng Q."/>
            <person name="Gargeya S."/>
            <person name="Fitzgerald M."/>
            <person name="Haas B."/>
            <person name="Abouelleil A."/>
            <person name="Alvarado L."/>
            <person name="Arachchi H.M."/>
            <person name="Berlin A.M."/>
            <person name="Chapman S.B."/>
            <person name="Dewar J."/>
            <person name="Goldberg J."/>
            <person name="Griggs A."/>
            <person name="Gujja S."/>
            <person name="Hansen M."/>
            <person name="Howarth C."/>
            <person name="Imamovic A."/>
            <person name="Larimer J."/>
            <person name="McCowan C."/>
            <person name="Murphy C."/>
            <person name="Neiman D."/>
            <person name="Pearson M."/>
            <person name="Priest M."/>
            <person name="Roberts A."/>
            <person name="Saif S."/>
            <person name="Shea T."/>
            <person name="Sisk P."/>
            <person name="Sykes S."/>
            <person name="Wortman J."/>
            <person name="Nusbaum C."/>
            <person name="Birren B."/>
        </authorList>
    </citation>
    <scope>NUCLEOTIDE SEQUENCE [LARGE SCALE GENOMIC DNA]</scope>
    <source>
        <strain evidence="3">PRA339</strain>
    </source>
</reference>
<dbReference type="AlphaFoldDB" id="A0A059F4K3"/>
<keyword evidence="3" id="KW-1185">Reference proteome</keyword>
<gene>
    <name evidence="2" type="ORF">H312_00504</name>
</gene>
<dbReference type="Pfam" id="PF01423">
    <property type="entry name" value="LSM"/>
    <property type="match status" value="1"/>
</dbReference>
<proteinExistence type="predicted"/>
<dbReference type="Proteomes" id="UP000030655">
    <property type="component" value="Unassembled WGS sequence"/>
</dbReference>
<dbReference type="InterPro" id="IPR001163">
    <property type="entry name" value="Sm_dom_euk/arc"/>
</dbReference>
<dbReference type="InterPro" id="IPR010920">
    <property type="entry name" value="LSM_dom_sf"/>
</dbReference>
<dbReference type="GO" id="GO:0032991">
    <property type="term" value="C:protein-containing complex"/>
    <property type="evidence" value="ECO:0007669"/>
    <property type="project" value="UniProtKB-ARBA"/>
</dbReference>
<protein>
    <recommendedName>
        <fullName evidence="1">Sm domain-containing protein</fullName>
    </recommendedName>
</protein>
<sequence length="70" mass="7869">MPLQTLDNNLNKEITLITRKGSKYIGKLNQYDEHGNILLINTAIQTDQSTEFLGDVIINNANVIIIDINN</sequence>